<dbReference type="EMBL" id="LUXO01000006">
    <property type="protein sequence ID" value="KZV06189.1"/>
    <property type="molecule type" value="Genomic_DNA"/>
</dbReference>
<protein>
    <submittedName>
        <fullName evidence="2">Uncharacterized protein</fullName>
    </submittedName>
</protein>
<evidence type="ECO:0000313" key="10">
    <source>
        <dbReference type="Proteomes" id="UP000595466"/>
    </source>
</evidence>
<reference evidence="5 10" key="3">
    <citation type="submission" date="2020-12" db="EMBL/GenBank/DDBJ databases">
        <title>Whole genome sequencing of Lactobacillus plantarum PC518.</title>
        <authorList>
            <person name="Guo Q."/>
        </authorList>
    </citation>
    <scope>NUCLEOTIDE SEQUENCE [LARGE SCALE GENOMIC DNA]</scope>
    <source>
        <strain evidence="5 10">PC518</strain>
    </source>
</reference>
<dbReference type="GeneID" id="77216938"/>
<dbReference type="EMBL" id="LUXM01000028">
    <property type="protein sequence ID" value="KZU94969.1"/>
    <property type="molecule type" value="Genomic_DNA"/>
</dbReference>
<evidence type="ECO:0000313" key="5">
    <source>
        <dbReference type="EMBL" id="QQM61198.1"/>
    </source>
</evidence>
<gene>
    <name evidence="5" type="ORF">JH395_01200</name>
    <name evidence="2" type="ORF">Lp19_1758</name>
    <name evidence="4" type="ORF">LPJSA22_00269</name>
    <name evidence="3" type="ORF">NAB2_0259</name>
    <name evidence="1" type="ORF">Nizo2260_0350</name>
</gene>
<evidence type="ECO:0000313" key="2">
    <source>
        <dbReference type="EMBL" id="KZU94969.1"/>
    </source>
</evidence>
<evidence type="ECO:0000313" key="3">
    <source>
        <dbReference type="EMBL" id="KZV06189.1"/>
    </source>
</evidence>
<dbReference type="Proteomes" id="UP000076989">
    <property type="component" value="Unassembled WGS sequence"/>
</dbReference>
<evidence type="ECO:0000313" key="6">
    <source>
        <dbReference type="Proteomes" id="UP000076872"/>
    </source>
</evidence>
<dbReference type="EMBL" id="LUWI01000005">
    <property type="protein sequence ID" value="KZU08697.1"/>
    <property type="molecule type" value="Genomic_DNA"/>
</dbReference>
<evidence type="ECO:0000313" key="1">
    <source>
        <dbReference type="EMBL" id="KZU08697.1"/>
    </source>
</evidence>
<dbReference type="EMBL" id="CP066817">
    <property type="protein sequence ID" value="QQM61198.1"/>
    <property type="molecule type" value="Genomic_DNA"/>
</dbReference>
<name>A0A0G9FF76_LACPN</name>
<dbReference type="Proteomes" id="UP000595466">
    <property type="component" value="Chromosome"/>
</dbReference>
<dbReference type="PATRIC" id="fig|1590.142.peg.267"/>
<accession>A0A0G9FF76</accession>
<dbReference type="Proteomes" id="UP000076872">
    <property type="component" value="Unassembled WGS sequence"/>
</dbReference>
<proteinExistence type="predicted"/>
<dbReference type="Proteomes" id="UP000094892">
    <property type="component" value="Unassembled WGS sequence"/>
</dbReference>
<evidence type="ECO:0000313" key="8">
    <source>
        <dbReference type="Proteomes" id="UP000076989"/>
    </source>
</evidence>
<reference evidence="6 7" key="1">
    <citation type="submission" date="2016-03" db="EMBL/GenBank/DDBJ databases">
        <title>Comparative genomics of 54 Lactobacillus plantarum strains reveals genomic uncoupling from niche constraints.</title>
        <authorList>
            <person name="Martino M.E."/>
        </authorList>
    </citation>
    <scope>NUCLEOTIDE SEQUENCE [LARGE SCALE GENOMIC DNA]</scope>
    <source>
        <strain evidence="2 7">19.1</strain>
        <strain evidence="3 6">NAB2</strain>
        <strain evidence="1 8">Nizo2260</strain>
    </source>
</reference>
<dbReference type="Proteomes" id="UP000076882">
    <property type="component" value="Unassembled WGS sequence"/>
</dbReference>
<evidence type="ECO:0000313" key="9">
    <source>
        <dbReference type="Proteomes" id="UP000094892"/>
    </source>
</evidence>
<dbReference type="AlphaFoldDB" id="A0A0G9FF76"/>
<dbReference type="KEGG" id="lpb:SH83_01230"/>
<dbReference type="RefSeq" id="WP_003641862.1">
    <property type="nucleotide sequence ID" value="NZ_AP018405.1"/>
</dbReference>
<reference evidence="4 9" key="2">
    <citation type="submission" date="2016-08" db="EMBL/GenBank/DDBJ databases">
        <title>Genome sequencing of Lactobacillus plantarum JSA22, isolated from fermented soybean paste.</title>
        <authorList>
            <person name="Choi H.S."/>
        </authorList>
    </citation>
    <scope>NUCLEOTIDE SEQUENCE [LARGE SCALE GENOMIC DNA]</scope>
    <source>
        <strain evidence="4 9">JSA22</strain>
    </source>
</reference>
<dbReference type="EMBL" id="MCOL01000001">
    <property type="protein sequence ID" value="ODO60336.1"/>
    <property type="molecule type" value="Genomic_DNA"/>
</dbReference>
<evidence type="ECO:0000313" key="4">
    <source>
        <dbReference type="EMBL" id="ODO60336.1"/>
    </source>
</evidence>
<sequence>MSQPNTLHPQAYCYYIELTGSERPDLLTALTTSEQELGDWEPVQAAKLPTWRLWTDANADTIRYTVAHVIARSALPQNAYWLLQYKGTDHGHPRMLHPQFHTR</sequence>
<organism evidence="2 7">
    <name type="scientific">Lactiplantibacillus plantarum</name>
    <name type="common">Lactobacillus plantarum</name>
    <dbReference type="NCBI Taxonomy" id="1590"/>
    <lineage>
        <taxon>Bacteria</taxon>
        <taxon>Bacillati</taxon>
        <taxon>Bacillota</taxon>
        <taxon>Bacilli</taxon>
        <taxon>Lactobacillales</taxon>
        <taxon>Lactobacillaceae</taxon>
        <taxon>Lactiplantibacillus</taxon>
    </lineage>
</organism>
<evidence type="ECO:0000313" key="7">
    <source>
        <dbReference type="Proteomes" id="UP000076882"/>
    </source>
</evidence>